<protein>
    <submittedName>
        <fullName evidence="3">Uncharacterized protein</fullName>
    </submittedName>
</protein>
<feature type="compositionally biased region" description="Acidic residues" evidence="2">
    <location>
        <begin position="82"/>
        <end position="101"/>
    </location>
</feature>
<keyword evidence="1" id="KW-0175">Coiled coil</keyword>
<proteinExistence type="predicted"/>
<feature type="coiled-coil region" evidence="1">
    <location>
        <begin position="5"/>
        <end position="32"/>
    </location>
</feature>
<dbReference type="EMBL" id="KV018158">
    <property type="protein sequence ID" value="KZV17540.1"/>
    <property type="molecule type" value="Genomic_DNA"/>
</dbReference>
<feature type="region of interest" description="Disordered" evidence="2">
    <location>
        <begin position="63"/>
        <end position="110"/>
    </location>
</feature>
<gene>
    <name evidence="3" type="ORF">F511_19159</name>
</gene>
<accession>A0A2Z7A8E2</accession>
<reference evidence="3 4" key="1">
    <citation type="journal article" date="2015" name="Proc. Natl. Acad. Sci. U.S.A.">
        <title>The resurrection genome of Boea hygrometrica: A blueprint for survival of dehydration.</title>
        <authorList>
            <person name="Xiao L."/>
            <person name="Yang G."/>
            <person name="Zhang L."/>
            <person name="Yang X."/>
            <person name="Zhao S."/>
            <person name="Ji Z."/>
            <person name="Zhou Q."/>
            <person name="Hu M."/>
            <person name="Wang Y."/>
            <person name="Chen M."/>
            <person name="Xu Y."/>
            <person name="Jin H."/>
            <person name="Xiao X."/>
            <person name="Hu G."/>
            <person name="Bao F."/>
            <person name="Hu Y."/>
            <person name="Wan P."/>
            <person name="Li L."/>
            <person name="Deng X."/>
            <person name="Kuang T."/>
            <person name="Xiang C."/>
            <person name="Zhu J.K."/>
            <person name="Oliver M.J."/>
            <person name="He Y."/>
        </authorList>
    </citation>
    <scope>NUCLEOTIDE SEQUENCE [LARGE SCALE GENOMIC DNA]</scope>
    <source>
        <strain evidence="4">cv. XS01</strain>
    </source>
</reference>
<dbReference type="Proteomes" id="UP000250235">
    <property type="component" value="Unassembled WGS sequence"/>
</dbReference>
<organism evidence="3 4">
    <name type="scientific">Dorcoceras hygrometricum</name>
    <dbReference type="NCBI Taxonomy" id="472368"/>
    <lineage>
        <taxon>Eukaryota</taxon>
        <taxon>Viridiplantae</taxon>
        <taxon>Streptophyta</taxon>
        <taxon>Embryophyta</taxon>
        <taxon>Tracheophyta</taxon>
        <taxon>Spermatophyta</taxon>
        <taxon>Magnoliopsida</taxon>
        <taxon>eudicotyledons</taxon>
        <taxon>Gunneridae</taxon>
        <taxon>Pentapetalae</taxon>
        <taxon>asterids</taxon>
        <taxon>lamiids</taxon>
        <taxon>Lamiales</taxon>
        <taxon>Gesneriaceae</taxon>
        <taxon>Didymocarpoideae</taxon>
        <taxon>Trichosporeae</taxon>
        <taxon>Loxocarpinae</taxon>
        <taxon>Dorcoceras</taxon>
    </lineage>
</organism>
<evidence type="ECO:0000256" key="2">
    <source>
        <dbReference type="SAM" id="MobiDB-lite"/>
    </source>
</evidence>
<dbReference type="AlphaFoldDB" id="A0A2Z7A8E2"/>
<sequence>MMAEKRALVAEKEALEAEKRAIRTELDETKACRGGYWAPQERSRERMGPRGFEGCVAQFRDKSYSEEEHPDSFLNVARALEDMPEEDEEADEEGEEEDDADANSLSSPKP</sequence>
<evidence type="ECO:0000256" key="1">
    <source>
        <dbReference type="SAM" id="Coils"/>
    </source>
</evidence>
<name>A0A2Z7A8E2_9LAMI</name>
<evidence type="ECO:0000313" key="3">
    <source>
        <dbReference type="EMBL" id="KZV17540.1"/>
    </source>
</evidence>
<evidence type="ECO:0000313" key="4">
    <source>
        <dbReference type="Proteomes" id="UP000250235"/>
    </source>
</evidence>
<keyword evidence="4" id="KW-1185">Reference proteome</keyword>